<comment type="caution">
    <text evidence="3">The sequence shown here is derived from an EMBL/GenBank/DDBJ whole genome shotgun (WGS) entry which is preliminary data.</text>
</comment>
<organism evidence="3 4">
    <name type="scientific">Peronospora destructor</name>
    <dbReference type="NCBI Taxonomy" id="86335"/>
    <lineage>
        <taxon>Eukaryota</taxon>
        <taxon>Sar</taxon>
        <taxon>Stramenopiles</taxon>
        <taxon>Oomycota</taxon>
        <taxon>Peronosporomycetes</taxon>
        <taxon>Peronosporales</taxon>
        <taxon>Peronosporaceae</taxon>
        <taxon>Peronospora</taxon>
    </lineage>
</organism>
<feature type="region of interest" description="Disordered" evidence="1">
    <location>
        <begin position="20"/>
        <end position="39"/>
    </location>
</feature>
<feature type="compositionally biased region" description="Basic and acidic residues" evidence="1">
    <location>
        <begin position="114"/>
        <end position="124"/>
    </location>
</feature>
<feature type="region of interest" description="Disordered" evidence="1">
    <location>
        <begin position="108"/>
        <end position="135"/>
    </location>
</feature>
<dbReference type="EMBL" id="CANTFM010001385">
    <property type="protein sequence ID" value="CAI5738881.1"/>
    <property type="molecule type" value="Genomic_DNA"/>
</dbReference>
<name>A0AAV0UPS6_9STRA</name>
<evidence type="ECO:0000256" key="1">
    <source>
        <dbReference type="SAM" id="MobiDB-lite"/>
    </source>
</evidence>
<evidence type="ECO:0000256" key="2">
    <source>
        <dbReference type="SAM" id="SignalP"/>
    </source>
</evidence>
<accession>A0AAV0UPS6</accession>
<proteinExistence type="predicted"/>
<keyword evidence="2" id="KW-0732">Signal</keyword>
<evidence type="ECO:0000313" key="4">
    <source>
        <dbReference type="Proteomes" id="UP001162029"/>
    </source>
</evidence>
<feature type="signal peptide" evidence="2">
    <location>
        <begin position="1"/>
        <end position="22"/>
    </location>
</feature>
<feature type="chain" id="PRO_5043897597" evidence="2">
    <location>
        <begin position="23"/>
        <end position="135"/>
    </location>
</feature>
<dbReference type="AlphaFoldDB" id="A0AAV0UPS6"/>
<sequence length="135" mass="14193">MIYPKTFRSIIALSTVAAASQASEASQHDSTNGAKRDKAGRYIDTTDVFGTTSASPSAYVTASTAKNQTGVKLRKVTSPDSAGVKFSYASPTNAVSAGNSRYVTVVGHSSLPKTLDDKNDKQSTKNDPPQHAPIK</sequence>
<protein>
    <submittedName>
        <fullName evidence="3">Uncharacterized protein</fullName>
    </submittedName>
</protein>
<dbReference type="Proteomes" id="UP001162029">
    <property type="component" value="Unassembled WGS sequence"/>
</dbReference>
<keyword evidence="4" id="KW-1185">Reference proteome</keyword>
<reference evidence="3" key="1">
    <citation type="submission" date="2022-12" db="EMBL/GenBank/DDBJ databases">
        <authorList>
            <person name="Webb A."/>
        </authorList>
    </citation>
    <scope>NUCLEOTIDE SEQUENCE</scope>
    <source>
        <strain evidence="3">Pd1</strain>
    </source>
</reference>
<evidence type="ECO:0000313" key="3">
    <source>
        <dbReference type="EMBL" id="CAI5738881.1"/>
    </source>
</evidence>
<gene>
    <name evidence="3" type="ORF">PDE001_LOCUS7035</name>
</gene>